<evidence type="ECO:0000256" key="1">
    <source>
        <dbReference type="ARBA" id="ARBA00000885"/>
    </source>
</evidence>
<dbReference type="InterPro" id="IPR000569">
    <property type="entry name" value="HECT_dom"/>
</dbReference>
<dbReference type="CDD" id="cd00078">
    <property type="entry name" value="HECTc"/>
    <property type="match status" value="1"/>
</dbReference>
<dbReference type="InterPro" id="IPR035983">
    <property type="entry name" value="Hect_E3_ubiquitin_ligase"/>
</dbReference>
<dbReference type="EC" id="2.3.2.26" evidence="3"/>
<dbReference type="Gene3D" id="3.30.2410.10">
    <property type="entry name" value="Hect, E3 ligase catalytic domain"/>
    <property type="match status" value="1"/>
</dbReference>
<keyword evidence="4" id="KW-0808">Transferase</keyword>
<dbReference type="Gene3D" id="6.10.250.1630">
    <property type="match status" value="1"/>
</dbReference>
<dbReference type="Gene3D" id="3.30.2160.10">
    <property type="entry name" value="Hect, E3 ligase catalytic domain"/>
    <property type="match status" value="1"/>
</dbReference>
<keyword evidence="5 6" id="KW-0833">Ubl conjugation pathway</keyword>
<comment type="caution">
    <text evidence="9">The sequence shown here is derived from an EMBL/GenBank/DDBJ whole genome shotgun (WGS) entry which is preliminary data.</text>
</comment>
<dbReference type="PROSITE" id="PS50237">
    <property type="entry name" value="HECT"/>
    <property type="match status" value="1"/>
</dbReference>
<evidence type="ECO:0000256" key="2">
    <source>
        <dbReference type="ARBA" id="ARBA00004906"/>
    </source>
</evidence>
<feature type="compositionally biased region" description="Low complexity" evidence="7">
    <location>
        <begin position="1536"/>
        <end position="1551"/>
    </location>
</feature>
<dbReference type="EMBL" id="BAAFRS010000247">
    <property type="protein sequence ID" value="GAB1225235.1"/>
    <property type="molecule type" value="Genomic_DNA"/>
</dbReference>
<dbReference type="InterPro" id="IPR050409">
    <property type="entry name" value="E3_ubiq-protein_ligase"/>
</dbReference>
<evidence type="ECO:0000313" key="9">
    <source>
        <dbReference type="EMBL" id="GAB1225235.1"/>
    </source>
</evidence>
<dbReference type="Pfam" id="PF00632">
    <property type="entry name" value="HECT"/>
    <property type="match status" value="1"/>
</dbReference>
<organism evidence="9 10">
    <name type="scientific">Entamoeba nuttalli</name>
    <dbReference type="NCBI Taxonomy" id="412467"/>
    <lineage>
        <taxon>Eukaryota</taxon>
        <taxon>Amoebozoa</taxon>
        <taxon>Evosea</taxon>
        <taxon>Archamoebae</taxon>
        <taxon>Mastigamoebida</taxon>
        <taxon>Entamoebidae</taxon>
        <taxon>Entamoeba</taxon>
    </lineage>
</organism>
<evidence type="ECO:0000256" key="3">
    <source>
        <dbReference type="ARBA" id="ARBA00012485"/>
    </source>
</evidence>
<dbReference type="SMART" id="SM00119">
    <property type="entry name" value="HECTc"/>
    <property type="match status" value="1"/>
</dbReference>
<evidence type="ECO:0000256" key="5">
    <source>
        <dbReference type="ARBA" id="ARBA00022786"/>
    </source>
</evidence>
<feature type="region of interest" description="Disordered" evidence="7">
    <location>
        <begin position="1410"/>
        <end position="1434"/>
    </location>
</feature>
<evidence type="ECO:0000259" key="8">
    <source>
        <dbReference type="PROSITE" id="PS50237"/>
    </source>
</evidence>
<feature type="compositionally biased region" description="Acidic residues" evidence="7">
    <location>
        <begin position="1717"/>
        <end position="1726"/>
    </location>
</feature>
<sequence length="2439" mass="286676">MSKQINFFGVSEYCPKSLSNIIQFYQTNDIEILINSLQKYNQSPLPRELKKNIFTLIPFLANSVFNIFYNIPVINNNGFFIADLSHQNVNQLEELMKEFINAFFIIKQYFSVLSIHNENRIMFHFFERFLLCNNLYLTTCFISLSYIFNPTCSFITTVNTFIKNDFYLPFNLEKLDSFELLLQTELQKNSIEYKIDYYQLIYQCQSIQLLADSRLLWWIKNNNKTITLWNDLFALNVASQMCLIPDELNLESYQFPFVIFNHLLEVPQTRNLFYLFKDRIIFIESFSEVVKMAISLLSQDKLQPQSDLLSSSEIIHEDRLINELSIEDKYFAKKIIKKITSQIEFSYVIPYITSTDLPEYAHRWIFSVIKDHSNFKGNTKQRNDLFYEYLKKVNSNSRDICKIYSLFAETIISTMSHVNEEHVQLVVDFFIANSLNYDFLSCIFQENILFRFYLKFIGSPIATKIFEKTLSCIRNTIEILKKSDERFPLLNVIDGDGPVVLGEVISNYTSFMKQLRNTDAFSGDDNINSLMINCILLCLRYGGSDVWSSVHEHYRNLKMISKELLSQLVTDSCKIIDYIAKECNADKINDSFYWNIESIKDKYRFSYGSPLLYSENRMSMQEKQIEIYDRYGIELFEESIGKNNALYYVRTALNFGDILCSFGDRMKKKDVKKIIEKRMEINVPYEYFRTFEINLVSNKRFSTVYIILVKEMFQNIYNKLSNNEFVSNMELYKISVLLNKIYLYNEESHFLISSIPKEHVTIYIKEIFKRYYQEIIQLPNFNSQLFRFTTTNTIDKRYRVLAIFDYILYLLAEPTTILNDFCSIVLLPSLKSQEFEKEMSIGLLWFIDNNDFITFKKSLKMETYIDNMVNYYITLLQHYSKEHDELTFIPLKLFYDFLITRVLHEKSFFGDSFKLYRKLFDILASPLNFILPVNCYSSWINLALLIILKSPFPNKFQERPEPFVQFTVRVQKNYFYYIKQQIESFSYETILSNIMLSSAYTDILFYLDEINTLQDKILSTNHITDGILTVIKKLCNNKSEDYSKLFELICLIKKEFNQHQQGEREIFANILHIWKSNDIIFGDQKSRIIELVEYGIEHLEYQNKNSYYLMNIMLRLIKILQEPTEWKFDVMDFIQSIESNIGQDPLLLIRIFHNESYDKTPVISHKSESSIPIISMVTVKRIIERIEDIDQTIQKCQFQMEKYIEIMNIRAAYFDIVYFTVVFILNQIKENEIYELIKRVMKIRLSPYIVITSIVKETDQLLSSLNVINEMKDIKANLNEALIQSCKEQRIIKNIPIENVKEDFKVMVPFSMKSKTTKIEVIKTTQEYIQEQQSNLINDTIIKIIKHQQELSTESNDEKKVSEIDDFGLESLFDLTNEGYEQTASHENENEQLNHEESTGLLRQVNDIENHDRTDNSDDGHEQHEHLNGYESRENNDNLRQRISEAAQNIAQQIQRLEQHRGVDELLQNDNFMYLFDFGEEEHQNIPNNSQTSIHSRITNQQQPNQMEVNQNEQQNQMEVNQNEQPAQENQVPQSQEQTNQNEVPQQPNQEDFIMPGTNLFSSNESQEIQEQNEQIQQNEQTQEQVQNEEIQQNEQEQNERLFNGRPLPPDIDANTFFSLPINLQEEIIEEYNQQHPEPQNQNNTTNPQTQQNAQQQDNTIDFIYGLDPVLREDILRNADEAMLQLLPEDLRTEARELQREGARYGPFTDGGMASDDSGDSDLDGEDYNDHYNVLKVQNEDVEASYDVEAIVPLTKLFIANNYVLSNIALNKLICLMNYYNSQESIKYFEIVTLIYQHIILPGVEEEVDIISLEKALKLVLLTLYHRKKYSITSTDFFYLIQPIVAHIFEEKTELPIFIQHLIAATFSELLININTSTQLTNYIVFKKLAFERFVNALNKQYGIFSESAIRQTVLLLFTSPGMIDTIKSTITDQYNFLLKGIFTHEDLDVILSFCLCINATIDQNIKSGLPLISSFTELFTEQSLKTLDDLIKKYKNMRKILLEIAYCYLNFCIAAKPDLLKTFKSIDMFLDKYKEMVEKIIRIEPQLLKTSFNLLSRYPKYLTFEAKAQIFRKQIKKEQKRHSRRGFYISVHRNNIFQESYSQLMFATNDDLKGRLKVKFVGEQGIDMGGLRKEWLRVIATSMFNADYLLFMPTDDGHFQPNPMSAVFGDIELYKFIGRVVAKTVYDGEFLDVNFTKSMYKALLQQEVTLSDMESVDQQFYKNLKWLLENNVEGLDMKFCYEREEFGKTIIDDLIPNGRNIDVTDKNKQVYVKLLVDYKLNKSVKKQIDLFKEGFYSIIPFEMINCFYDTELELLISGMPDIDTEDFMANTEYRGYTLQSPVIQWFWEIFNEMEQRQKVLLLQFVTGSSKVPLGGFKNLMGNGGKMPFTIQRISCSEKLPVAHTCFNTIDIPEYQTLDVLKDKLLMAISECNQGFGMA</sequence>
<evidence type="ECO:0000256" key="7">
    <source>
        <dbReference type="SAM" id="MobiDB-lite"/>
    </source>
</evidence>
<dbReference type="Gene3D" id="3.90.1750.10">
    <property type="entry name" value="Hect, E3 ligase catalytic domains"/>
    <property type="match status" value="1"/>
</dbReference>
<feature type="region of interest" description="Disordered" evidence="7">
    <location>
        <begin position="1703"/>
        <end position="1726"/>
    </location>
</feature>
<feature type="region of interest" description="Disordered" evidence="7">
    <location>
        <begin position="1501"/>
        <end position="1616"/>
    </location>
</feature>
<evidence type="ECO:0000256" key="4">
    <source>
        <dbReference type="ARBA" id="ARBA00022679"/>
    </source>
</evidence>
<dbReference type="PANTHER" id="PTHR11254">
    <property type="entry name" value="HECT DOMAIN UBIQUITIN-PROTEIN LIGASE"/>
    <property type="match status" value="1"/>
</dbReference>
<evidence type="ECO:0000313" key="10">
    <source>
        <dbReference type="Proteomes" id="UP001628156"/>
    </source>
</evidence>
<feature type="domain" description="HECT" evidence="8">
    <location>
        <begin position="2109"/>
        <end position="2439"/>
    </location>
</feature>
<protein>
    <recommendedName>
        <fullName evidence="3">HECT-type E3 ubiquitin transferase</fullName>
        <ecNumber evidence="3">2.3.2.26</ecNumber>
    </recommendedName>
</protein>
<evidence type="ECO:0000256" key="6">
    <source>
        <dbReference type="PROSITE-ProRule" id="PRU00104"/>
    </source>
</evidence>
<reference evidence="9 10" key="1">
    <citation type="journal article" date="2019" name="PLoS Negl. Trop. Dis.">
        <title>Whole genome sequencing of Entamoeba nuttalli reveals mammalian host-related molecular signatures and a novel octapeptide-repeat surface protein.</title>
        <authorList>
            <person name="Tanaka M."/>
            <person name="Makiuchi T."/>
            <person name="Komiyama T."/>
            <person name="Shiina T."/>
            <person name="Osaki K."/>
            <person name="Tachibana H."/>
        </authorList>
    </citation>
    <scope>NUCLEOTIDE SEQUENCE [LARGE SCALE GENOMIC DNA]</scope>
    <source>
        <strain evidence="9 10">P19-061405</strain>
    </source>
</reference>
<dbReference type="PANTHER" id="PTHR11254:SF67">
    <property type="entry name" value="E3 UBIQUITIN-PROTEIN LIGASE HUWE1"/>
    <property type="match status" value="1"/>
</dbReference>
<dbReference type="Proteomes" id="UP001628156">
    <property type="component" value="Unassembled WGS sequence"/>
</dbReference>
<feature type="active site" description="Glycyl thioester intermediate" evidence="6">
    <location>
        <position position="2406"/>
    </location>
</feature>
<dbReference type="SUPFAM" id="SSF56204">
    <property type="entry name" value="Hect, E3 ligase catalytic domain"/>
    <property type="match status" value="1"/>
</dbReference>
<gene>
    <name evidence="9" type="ORF">ENUP19_0247G0027</name>
</gene>
<feature type="compositionally biased region" description="Low complexity" evidence="7">
    <location>
        <begin position="1501"/>
        <end position="1526"/>
    </location>
</feature>
<accession>A0ABQ0DQX5</accession>
<name>A0ABQ0DQX5_9EUKA</name>
<comment type="catalytic activity">
    <reaction evidence="1">
        <text>S-ubiquitinyl-[E2 ubiquitin-conjugating enzyme]-L-cysteine + [acceptor protein]-L-lysine = [E2 ubiquitin-conjugating enzyme]-L-cysteine + N(6)-ubiquitinyl-[acceptor protein]-L-lysine.</text>
        <dbReference type="EC" id="2.3.2.26"/>
    </reaction>
</comment>
<feature type="region of interest" description="Disordered" evidence="7">
    <location>
        <begin position="1636"/>
        <end position="1655"/>
    </location>
</feature>
<comment type="pathway">
    <text evidence="2">Protein modification; protein ubiquitination.</text>
</comment>
<keyword evidence="10" id="KW-1185">Reference proteome</keyword>
<feature type="compositionally biased region" description="Low complexity" evidence="7">
    <location>
        <begin position="1562"/>
        <end position="1596"/>
    </location>
</feature>
<proteinExistence type="predicted"/>